<protein>
    <submittedName>
        <fullName evidence="1">Uncharacterized protein</fullName>
    </submittedName>
</protein>
<evidence type="ECO:0000313" key="1">
    <source>
        <dbReference type="EMBL" id="KZV49514.1"/>
    </source>
</evidence>
<dbReference type="EMBL" id="KQ993018">
    <property type="protein sequence ID" value="KZV49514.1"/>
    <property type="molecule type" value="Genomic_DNA"/>
</dbReference>
<name>A0A2Z7CXQ2_9LAMI</name>
<evidence type="ECO:0000313" key="2">
    <source>
        <dbReference type="Proteomes" id="UP000250235"/>
    </source>
</evidence>
<keyword evidence="2" id="KW-1185">Reference proteome</keyword>
<dbReference type="Proteomes" id="UP000250235">
    <property type="component" value="Unassembled WGS sequence"/>
</dbReference>
<sequence length="72" mass="8059">MHYSRRTCFDTTCWDRKTGGGVREFCHNSRRLSHSLNTNPLAYDLLQPASSGRSCSVQCASSARSCSEPARF</sequence>
<organism evidence="1 2">
    <name type="scientific">Dorcoceras hygrometricum</name>
    <dbReference type="NCBI Taxonomy" id="472368"/>
    <lineage>
        <taxon>Eukaryota</taxon>
        <taxon>Viridiplantae</taxon>
        <taxon>Streptophyta</taxon>
        <taxon>Embryophyta</taxon>
        <taxon>Tracheophyta</taxon>
        <taxon>Spermatophyta</taxon>
        <taxon>Magnoliopsida</taxon>
        <taxon>eudicotyledons</taxon>
        <taxon>Gunneridae</taxon>
        <taxon>Pentapetalae</taxon>
        <taxon>asterids</taxon>
        <taxon>lamiids</taxon>
        <taxon>Lamiales</taxon>
        <taxon>Gesneriaceae</taxon>
        <taxon>Didymocarpoideae</taxon>
        <taxon>Trichosporeae</taxon>
        <taxon>Loxocarpinae</taxon>
        <taxon>Dorcoceras</taxon>
    </lineage>
</organism>
<gene>
    <name evidence="1" type="ORF">F511_35997</name>
</gene>
<proteinExistence type="predicted"/>
<dbReference type="AlphaFoldDB" id="A0A2Z7CXQ2"/>
<accession>A0A2Z7CXQ2</accession>
<reference evidence="1 2" key="1">
    <citation type="journal article" date="2015" name="Proc. Natl. Acad. Sci. U.S.A.">
        <title>The resurrection genome of Boea hygrometrica: A blueprint for survival of dehydration.</title>
        <authorList>
            <person name="Xiao L."/>
            <person name="Yang G."/>
            <person name="Zhang L."/>
            <person name="Yang X."/>
            <person name="Zhao S."/>
            <person name="Ji Z."/>
            <person name="Zhou Q."/>
            <person name="Hu M."/>
            <person name="Wang Y."/>
            <person name="Chen M."/>
            <person name="Xu Y."/>
            <person name="Jin H."/>
            <person name="Xiao X."/>
            <person name="Hu G."/>
            <person name="Bao F."/>
            <person name="Hu Y."/>
            <person name="Wan P."/>
            <person name="Li L."/>
            <person name="Deng X."/>
            <person name="Kuang T."/>
            <person name="Xiang C."/>
            <person name="Zhu J.K."/>
            <person name="Oliver M.J."/>
            <person name="He Y."/>
        </authorList>
    </citation>
    <scope>NUCLEOTIDE SEQUENCE [LARGE SCALE GENOMIC DNA]</scope>
    <source>
        <strain evidence="2">cv. XS01</strain>
    </source>
</reference>